<organism evidence="2 3">
    <name type="scientific">Rotaria magnacalcarata</name>
    <dbReference type="NCBI Taxonomy" id="392030"/>
    <lineage>
        <taxon>Eukaryota</taxon>
        <taxon>Metazoa</taxon>
        <taxon>Spiralia</taxon>
        <taxon>Gnathifera</taxon>
        <taxon>Rotifera</taxon>
        <taxon>Eurotatoria</taxon>
        <taxon>Bdelloidea</taxon>
        <taxon>Philodinida</taxon>
        <taxon>Philodinidae</taxon>
        <taxon>Rotaria</taxon>
    </lineage>
</organism>
<feature type="non-terminal residue" evidence="2">
    <location>
        <position position="1"/>
    </location>
</feature>
<feature type="transmembrane region" description="Helical" evidence="1">
    <location>
        <begin position="20"/>
        <end position="47"/>
    </location>
</feature>
<gene>
    <name evidence="2" type="ORF">BYL167_LOCUS75986</name>
</gene>
<evidence type="ECO:0000256" key="1">
    <source>
        <dbReference type="SAM" id="Phobius"/>
    </source>
</evidence>
<evidence type="ECO:0000313" key="3">
    <source>
        <dbReference type="Proteomes" id="UP000681967"/>
    </source>
</evidence>
<keyword evidence="1" id="KW-1133">Transmembrane helix</keyword>
<dbReference type="AlphaFoldDB" id="A0A8S3GRK6"/>
<dbReference type="EMBL" id="CAJOBH010273025">
    <property type="protein sequence ID" value="CAF5166169.1"/>
    <property type="molecule type" value="Genomic_DNA"/>
</dbReference>
<keyword evidence="1" id="KW-0812">Transmembrane</keyword>
<sequence>MNRFFFYSLTNFLLERELVFNFINVLIASVIIVFFLILVGLCIFNVIRNLKRQRHINHNIVTSSIKKSSIQHPIVIEPIH</sequence>
<reference evidence="2" key="1">
    <citation type="submission" date="2021-02" db="EMBL/GenBank/DDBJ databases">
        <authorList>
            <person name="Nowell W R."/>
        </authorList>
    </citation>
    <scope>NUCLEOTIDE SEQUENCE</scope>
</reference>
<proteinExistence type="predicted"/>
<comment type="caution">
    <text evidence="2">The sequence shown here is derived from an EMBL/GenBank/DDBJ whole genome shotgun (WGS) entry which is preliminary data.</text>
</comment>
<evidence type="ECO:0000313" key="2">
    <source>
        <dbReference type="EMBL" id="CAF5166169.1"/>
    </source>
</evidence>
<dbReference type="Proteomes" id="UP000681967">
    <property type="component" value="Unassembled WGS sequence"/>
</dbReference>
<protein>
    <submittedName>
        <fullName evidence="2">Uncharacterized protein</fullName>
    </submittedName>
</protein>
<accession>A0A8S3GRK6</accession>
<feature type="non-terminal residue" evidence="2">
    <location>
        <position position="80"/>
    </location>
</feature>
<name>A0A8S3GRK6_9BILA</name>
<keyword evidence="1" id="KW-0472">Membrane</keyword>